<feature type="non-terminal residue" evidence="1">
    <location>
        <position position="1"/>
    </location>
</feature>
<keyword evidence="2" id="KW-1185">Reference proteome</keyword>
<reference evidence="1 2" key="1">
    <citation type="submission" date="2019-11" db="EMBL/GenBank/DDBJ databases">
        <title>Draft genome sequences of five Paenibacillus species of dairy origin.</title>
        <authorList>
            <person name="Olajide A.M."/>
            <person name="Chen S."/>
            <person name="Lapointe G."/>
        </authorList>
    </citation>
    <scope>NUCLEOTIDE SEQUENCE [LARGE SCALE GENOMIC DNA]</scope>
    <source>
        <strain evidence="1 2">3CS1</strain>
    </source>
</reference>
<dbReference type="Proteomes" id="UP000435177">
    <property type="component" value="Unassembled WGS sequence"/>
</dbReference>
<gene>
    <name evidence="1" type="ORF">GNP94_22935</name>
</gene>
<name>A0ABW9T666_9BACL</name>
<comment type="caution">
    <text evidence="1">The sequence shown here is derived from an EMBL/GenBank/DDBJ whole genome shotgun (WGS) entry which is preliminary data.</text>
</comment>
<organism evidence="1 2">
    <name type="scientific">Paenibacillus campinasensis</name>
    <dbReference type="NCBI Taxonomy" id="66347"/>
    <lineage>
        <taxon>Bacteria</taxon>
        <taxon>Bacillati</taxon>
        <taxon>Bacillota</taxon>
        <taxon>Bacilli</taxon>
        <taxon>Bacillales</taxon>
        <taxon>Paenibacillaceae</taxon>
        <taxon>Paenibacillus</taxon>
    </lineage>
</organism>
<evidence type="ECO:0000313" key="2">
    <source>
        <dbReference type="Proteomes" id="UP000435177"/>
    </source>
</evidence>
<proteinExistence type="predicted"/>
<protein>
    <submittedName>
        <fullName evidence="1">Polysaccharide biosynthesis protein</fullName>
    </submittedName>
</protein>
<sequence length="59" mass="5933">FAPGRAAAAAASLCGVAAGGGAFVLGAAWTKLLTAEELRMLPKVGKPLAALLRAMRVLR</sequence>
<evidence type="ECO:0000313" key="1">
    <source>
        <dbReference type="EMBL" id="MUG68828.1"/>
    </source>
</evidence>
<accession>A0ABW9T666</accession>
<dbReference type="EMBL" id="WOAA01000036">
    <property type="protein sequence ID" value="MUG68828.1"/>
    <property type="molecule type" value="Genomic_DNA"/>
</dbReference>